<evidence type="ECO:0000256" key="1">
    <source>
        <dbReference type="ARBA" id="ARBA00004141"/>
    </source>
</evidence>
<dbReference type="PANTHER" id="PTHR43461:SF1">
    <property type="entry name" value="TRANSMEMBRANE PROTEIN 256"/>
    <property type="match status" value="1"/>
</dbReference>
<feature type="transmembrane region" description="Helical" evidence="6">
    <location>
        <begin position="102"/>
        <end position="123"/>
    </location>
</feature>
<dbReference type="InterPro" id="IPR006696">
    <property type="entry name" value="DUF423"/>
</dbReference>
<proteinExistence type="inferred from homology"/>
<feature type="transmembrane region" description="Helical" evidence="6">
    <location>
        <begin position="43"/>
        <end position="61"/>
    </location>
</feature>
<comment type="subcellular location">
    <subcellularLocation>
        <location evidence="1">Membrane</location>
        <topology evidence="1">Multi-pass membrane protein</topology>
    </subcellularLocation>
</comment>
<name>A0AAW8B461_9GAMM</name>
<feature type="transmembrane region" description="Helical" evidence="6">
    <location>
        <begin position="73"/>
        <end position="96"/>
    </location>
</feature>
<dbReference type="GO" id="GO:0005886">
    <property type="term" value="C:plasma membrane"/>
    <property type="evidence" value="ECO:0007669"/>
    <property type="project" value="TreeGrafter"/>
</dbReference>
<dbReference type="Proteomes" id="UP001178354">
    <property type="component" value="Unassembled WGS sequence"/>
</dbReference>
<dbReference type="Pfam" id="PF04241">
    <property type="entry name" value="DUF423"/>
    <property type="match status" value="1"/>
</dbReference>
<dbReference type="PANTHER" id="PTHR43461">
    <property type="entry name" value="TRANSMEMBRANE PROTEIN 256"/>
    <property type="match status" value="1"/>
</dbReference>
<reference evidence="7" key="1">
    <citation type="journal article" date="2010" name="Int. J. Syst. Evol. Microbiol.">
        <title>Porticoccus litoralis gen. nov., sp. nov., a gammaproteobacterium isolated from the Yellow Sea.</title>
        <authorList>
            <person name="Oh H.M."/>
            <person name="Kim H."/>
            <person name="Kim K.M."/>
            <person name="Min G.S."/>
            <person name="Cho J.C."/>
        </authorList>
    </citation>
    <scope>NUCLEOTIDE SEQUENCE</scope>
    <source>
        <strain evidence="7">DSM 25064</strain>
    </source>
</reference>
<accession>A0AAW8B461</accession>
<sequence length="129" mass="13725">MKTIAIFTGLSGFLAVALGAFGAHGLRGSVDVSLLDVWHTAVQYQMFHVFALLTIVVASAGDPLPLMKWAARLFLLGTVIFSGSLYVLVLTGIRALGMVTPIGGVLLLAGWLVLSFALVQWVARREKGV</sequence>
<evidence type="ECO:0000313" key="7">
    <source>
        <dbReference type="EMBL" id="MDP1520688.1"/>
    </source>
</evidence>
<evidence type="ECO:0000313" key="8">
    <source>
        <dbReference type="Proteomes" id="UP001178354"/>
    </source>
</evidence>
<evidence type="ECO:0000256" key="5">
    <source>
        <dbReference type="ARBA" id="ARBA00023136"/>
    </source>
</evidence>
<evidence type="ECO:0000256" key="2">
    <source>
        <dbReference type="ARBA" id="ARBA00009694"/>
    </source>
</evidence>
<keyword evidence="5 6" id="KW-0472">Membrane</keyword>
<protein>
    <submittedName>
        <fullName evidence="7">DUF423 domain-containing protein</fullName>
    </submittedName>
</protein>
<dbReference type="RefSeq" id="WP_305170259.1">
    <property type="nucleotide sequence ID" value="NZ_JAUUUU010000003.1"/>
</dbReference>
<keyword evidence="8" id="KW-1185">Reference proteome</keyword>
<evidence type="ECO:0000256" key="4">
    <source>
        <dbReference type="ARBA" id="ARBA00022989"/>
    </source>
</evidence>
<evidence type="ECO:0000256" key="6">
    <source>
        <dbReference type="SAM" id="Phobius"/>
    </source>
</evidence>
<gene>
    <name evidence="7" type="ORF">Q8A57_06905</name>
</gene>
<reference evidence="7" key="2">
    <citation type="submission" date="2023-08" db="EMBL/GenBank/DDBJ databases">
        <authorList>
            <person name="Luo J."/>
        </authorList>
    </citation>
    <scope>NUCLEOTIDE SEQUENCE</scope>
    <source>
        <strain evidence="7">DSM 25064</strain>
    </source>
</reference>
<dbReference type="AlphaFoldDB" id="A0AAW8B461"/>
<evidence type="ECO:0000256" key="3">
    <source>
        <dbReference type="ARBA" id="ARBA00022692"/>
    </source>
</evidence>
<keyword evidence="4 6" id="KW-1133">Transmembrane helix</keyword>
<keyword evidence="3 6" id="KW-0812">Transmembrane</keyword>
<organism evidence="7 8">
    <name type="scientific">Porticoccus litoralis</name>
    <dbReference type="NCBI Taxonomy" id="434086"/>
    <lineage>
        <taxon>Bacteria</taxon>
        <taxon>Pseudomonadati</taxon>
        <taxon>Pseudomonadota</taxon>
        <taxon>Gammaproteobacteria</taxon>
        <taxon>Cellvibrionales</taxon>
        <taxon>Porticoccaceae</taxon>
        <taxon>Porticoccus</taxon>
    </lineage>
</organism>
<comment type="caution">
    <text evidence="7">The sequence shown here is derived from an EMBL/GenBank/DDBJ whole genome shotgun (WGS) entry which is preliminary data.</text>
</comment>
<comment type="similarity">
    <text evidence="2">Belongs to the UPF0382 family.</text>
</comment>
<dbReference type="EMBL" id="JAUUUU010000003">
    <property type="protein sequence ID" value="MDP1520688.1"/>
    <property type="molecule type" value="Genomic_DNA"/>
</dbReference>